<dbReference type="AlphaFoldDB" id="A0A3P7KWG6"/>
<keyword evidence="2" id="KW-1185">Reference proteome</keyword>
<protein>
    <submittedName>
        <fullName evidence="1">Uncharacterized protein</fullName>
    </submittedName>
</protein>
<reference evidence="1 2" key="1">
    <citation type="submission" date="2018-11" db="EMBL/GenBank/DDBJ databases">
        <authorList>
            <consortium name="Pathogen Informatics"/>
        </authorList>
    </citation>
    <scope>NUCLEOTIDE SEQUENCE [LARGE SCALE GENOMIC DNA]</scope>
</reference>
<organism evidence="1 2">
    <name type="scientific">Dibothriocephalus latus</name>
    <name type="common">Fish tapeworm</name>
    <name type="synonym">Diphyllobothrium latum</name>
    <dbReference type="NCBI Taxonomy" id="60516"/>
    <lineage>
        <taxon>Eukaryota</taxon>
        <taxon>Metazoa</taxon>
        <taxon>Spiralia</taxon>
        <taxon>Lophotrochozoa</taxon>
        <taxon>Platyhelminthes</taxon>
        <taxon>Cestoda</taxon>
        <taxon>Eucestoda</taxon>
        <taxon>Diphyllobothriidea</taxon>
        <taxon>Diphyllobothriidae</taxon>
        <taxon>Dibothriocephalus</taxon>
    </lineage>
</organism>
<proteinExistence type="predicted"/>
<gene>
    <name evidence="1" type="ORF">DILT_LOCUS4755</name>
</gene>
<dbReference type="Proteomes" id="UP000281553">
    <property type="component" value="Unassembled WGS sequence"/>
</dbReference>
<name>A0A3P7KWG6_DIBLA</name>
<evidence type="ECO:0000313" key="2">
    <source>
        <dbReference type="Proteomes" id="UP000281553"/>
    </source>
</evidence>
<accession>A0A3P7KWG6</accession>
<sequence length="197" mass="22232">MSLNTRHPYRETAIPITPHLIPLPSPVKEAAIIRTPSRHSQSRLDAITISPTAWDLIWFADVLRLRVRLINCRDLGQLWTRQLSRRKRVITPNASGQAAHSTGPGRIFKFDEAEILARDDNRVTRELLQSRFSGPQSINKRNDVAFPYSVLRHCLSKRINQVGRAGPSNNFVANVHNCRAIIKTASTTDKEIAAINE</sequence>
<feature type="non-terminal residue" evidence="1">
    <location>
        <position position="197"/>
    </location>
</feature>
<dbReference type="EMBL" id="UYRU01046041">
    <property type="protein sequence ID" value="VDN08924.1"/>
    <property type="molecule type" value="Genomic_DNA"/>
</dbReference>
<evidence type="ECO:0000313" key="1">
    <source>
        <dbReference type="EMBL" id="VDN08924.1"/>
    </source>
</evidence>